<proteinExistence type="predicted"/>
<sequence>MVKKKKTNYILQSKVRPYQPTSSSKPKFPNKRKTKENRDADSPSSQQNVAAKTAAQRLARVMASQNAIADDGEDDLDFHHINLVNCSLDINIGLYIKSVGKWSKEITFPTTQKERRVRI</sequence>
<evidence type="ECO:0000313" key="3">
    <source>
        <dbReference type="Proteomes" id="UP001189624"/>
    </source>
</evidence>
<gene>
    <name evidence="2" type="ORF">AYBTSS11_LOCUS11357</name>
</gene>
<keyword evidence="3" id="KW-1185">Reference proteome</keyword>
<feature type="region of interest" description="Disordered" evidence="1">
    <location>
        <begin position="1"/>
        <end position="53"/>
    </location>
</feature>
<name>A0AA86SDF3_9FABA</name>
<protein>
    <submittedName>
        <fullName evidence="2">Uncharacterized protein</fullName>
    </submittedName>
</protein>
<evidence type="ECO:0000313" key="2">
    <source>
        <dbReference type="EMBL" id="CAJ1943440.1"/>
    </source>
</evidence>
<evidence type="ECO:0000256" key="1">
    <source>
        <dbReference type="SAM" id="MobiDB-lite"/>
    </source>
</evidence>
<dbReference type="Gramene" id="rna-AYBTSS11_LOCUS11357">
    <property type="protein sequence ID" value="CAJ1943440.1"/>
    <property type="gene ID" value="gene-AYBTSS11_LOCUS11357"/>
</dbReference>
<dbReference type="AlphaFoldDB" id="A0AA86SDF3"/>
<accession>A0AA86SDF3</accession>
<organism evidence="2 3">
    <name type="scientific">Sphenostylis stenocarpa</name>
    <dbReference type="NCBI Taxonomy" id="92480"/>
    <lineage>
        <taxon>Eukaryota</taxon>
        <taxon>Viridiplantae</taxon>
        <taxon>Streptophyta</taxon>
        <taxon>Embryophyta</taxon>
        <taxon>Tracheophyta</taxon>
        <taxon>Spermatophyta</taxon>
        <taxon>Magnoliopsida</taxon>
        <taxon>eudicotyledons</taxon>
        <taxon>Gunneridae</taxon>
        <taxon>Pentapetalae</taxon>
        <taxon>rosids</taxon>
        <taxon>fabids</taxon>
        <taxon>Fabales</taxon>
        <taxon>Fabaceae</taxon>
        <taxon>Papilionoideae</taxon>
        <taxon>50 kb inversion clade</taxon>
        <taxon>NPAAA clade</taxon>
        <taxon>indigoferoid/millettioid clade</taxon>
        <taxon>Phaseoleae</taxon>
        <taxon>Sphenostylis</taxon>
    </lineage>
</organism>
<reference evidence="2" key="1">
    <citation type="submission" date="2023-10" db="EMBL/GenBank/DDBJ databases">
        <authorList>
            <person name="Domelevo Entfellner J.-B."/>
        </authorList>
    </citation>
    <scope>NUCLEOTIDE SEQUENCE</scope>
</reference>
<dbReference type="Proteomes" id="UP001189624">
    <property type="component" value="Chromosome 3"/>
</dbReference>
<dbReference type="EMBL" id="OY731400">
    <property type="protein sequence ID" value="CAJ1943440.1"/>
    <property type="molecule type" value="Genomic_DNA"/>
</dbReference>